<comment type="caution">
    <text evidence="1">The sequence shown here is derived from an EMBL/GenBank/DDBJ whole genome shotgun (WGS) entry which is preliminary data.</text>
</comment>
<dbReference type="RefSeq" id="WP_118917913.1">
    <property type="nucleotide sequence ID" value="NZ_NXIG01000004.1"/>
</dbReference>
<dbReference type="AlphaFoldDB" id="A0AA94FAA2"/>
<dbReference type="EMBL" id="NXIG01000004">
    <property type="protein sequence ID" value="RXI31383.1"/>
    <property type="molecule type" value="Genomic_DNA"/>
</dbReference>
<gene>
    <name evidence="1" type="ORF">CP962_04525</name>
</gene>
<organism evidence="1 2">
    <name type="scientific">Arcobacter ellisii</name>
    <dbReference type="NCBI Taxonomy" id="913109"/>
    <lineage>
        <taxon>Bacteria</taxon>
        <taxon>Pseudomonadati</taxon>
        <taxon>Campylobacterota</taxon>
        <taxon>Epsilonproteobacteria</taxon>
        <taxon>Campylobacterales</taxon>
        <taxon>Arcobacteraceae</taxon>
        <taxon>Arcobacter</taxon>
    </lineage>
</organism>
<name>A0AA94FAA2_9BACT</name>
<sequence>MPTYGLYLSTLVHEFIGIYVRKLSKKFDLKESLHNILFVPLEVIIENHSDNKFLENFLRMITMKDNSHNIYDSFNNNKRLNNV</sequence>
<evidence type="ECO:0000313" key="1">
    <source>
        <dbReference type="EMBL" id="RXI31383.1"/>
    </source>
</evidence>
<dbReference type="Proteomes" id="UP000290588">
    <property type="component" value="Unassembled WGS sequence"/>
</dbReference>
<accession>A0AA94FAA2</accession>
<reference evidence="1 2" key="1">
    <citation type="submission" date="2017-09" db="EMBL/GenBank/DDBJ databases">
        <title>Genomics of the genus Arcobacter.</title>
        <authorList>
            <person name="Perez-Cataluna A."/>
            <person name="Figueras M.J."/>
            <person name="Salas-Masso N."/>
        </authorList>
    </citation>
    <scope>NUCLEOTIDE SEQUENCE [LARGE SCALE GENOMIC DNA]</scope>
    <source>
        <strain evidence="1 2">CECT 7837</strain>
    </source>
</reference>
<evidence type="ECO:0000313" key="2">
    <source>
        <dbReference type="Proteomes" id="UP000290588"/>
    </source>
</evidence>
<protein>
    <submittedName>
        <fullName evidence="1">Uncharacterized protein</fullName>
    </submittedName>
</protein>
<proteinExistence type="predicted"/>